<evidence type="ECO:0000313" key="3">
    <source>
        <dbReference type="Proteomes" id="UP001392437"/>
    </source>
</evidence>
<feature type="compositionally biased region" description="Basic and acidic residues" evidence="1">
    <location>
        <begin position="182"/>
        <end position="199"/>
    </location>
</feature>
<organism evidence="2 3">
    <name type="scientific">Apiospora kogelbergensis</name>
    <dbReference type="NCBI Taxonomy" id="1337665"/>
    <lineage>
        <taxon>Eukaryota</taxon>
        <taxon>Fungi</taxon>
        <taxon>Dikarya</taxon>
        <taxon>Ascomycota</taxon>
        <taxon>Pezizomycotina</taxon>
        <taxon>Sordariomycetes</taxon>
        <taxon>Xylariomycetidae</taxon>
        <taxon>Amphisphaeriales</taxon>
        <taxon>Apiosporaceae</taxon>
        <taxon>Apiospora</taxon>
    </lineage>
</organism>
<sequence>MADSLIPRRRQGHQRRNGETPHEFPKLDVAQACDERLAAEYMNSKTYTLGIHRYGVQRVQSNANTPFGYQNPGAAVEAYTRHLQESWTEGKSPYTARNKDGNVWMGAPAVLTAKDDPKQPETVDTVLEELEWDWTEFINPQAILNDHDGCDECSGVERLPDSLGSGGEDEAHEPNASEYSEAENHEKHETRLPVKEKGPRAKPMHARVERLRKE</sequence>
<evidence type="ECO:0000313" key="2">
    <source>
        <dbReference type="EMBL" id="KAK8101475.1"/>
    </source>
</evidence>
<proteinExistence type="predicted"/>
<feature type="region of interest" description="Disordered" evidence="1">
    <location>
        <begin position="1"/>
        <end position="25"/>
    </location>
</feature>
<feature type="region of interest" description="Disordered" evidence="1">
    <location>
        <begin position="155"/>
        <end position="214"/>
    </location>
</feature>
<accession>A0AAW0QE57</accession>
<evidence type="ECO:0000256" key="1">
    <source>
        <dbReference type="SAM" id="MobiDB-lite"/>
    </source>
</evidence>
<name>A0AAW0QE57_9PEZI</name>
<dbReference type="Proteomes" id="UP001392437">
    <property type="component" value="Unassembled WGS sequence"/>
</dbReference>
<comment type="caution">
    <text evidence="2">The sequence shown here is derived from an EMBL/GenBank/DDBJ whole genome shotgun (WGS) entry which is preliminary data.</text>
</comment>
<protein>
    <submittedName>
        <fullName evidence="2">Uncharacterized protein</fullName>
    </submittedName>
</protein>
<reference evidence="2 3" key="1">
    <citation type="submission" date="2023-01" db="EMBL/GenBank/DDBJ databases">
        <title>Analysis of 21 Apiospora genomes using comparative genomics revels a genus with tremendous synthesis potential of carbohydrate active enzymes and secondary metabolites.</title>
        <authorList>
            <person name="Sorensen T."/>
        </authorList>
    </citation>
    <scope>NUCLEOTIDE SEQUENCE [LARGE SCALE GENOMIC DNA]</scope>
    <source>
        <strain evidence="2 3">CBS 117206</strain>
    </source>
</reference>
<dbReference type="AlphaFoldDB" id="A0AAW0QE57"/>
<gene>
    <name evidence="2" type="ORF">PG999_011849</name>
</gene>
<dbReference type="EMBL" id="JAQQWP010000009">
    <property type="protein sequence ID" value="KAK8101475.1"/>
    <property type="molecule type" value="Genomic_DNA"/>
</dbReference>
<keyword evidence="3" id="KW-1185">Reference proteome</keyword>
<feature type="compositionally biased region" description="Basic and acidic residues" evidence="1">
    <location>
        <begin position="16"/>
        <end position="25"/>
    </location>
</feature>